<evidence type="ECO:0000256" key="1">
    <source>
        <dbReference type="ARBA" id="ARBA00004141"/>
    </source>
</evidence>
<feature type="domain" description="ABC transporter" evidence="11">
    <location>
        <begin position="477"/>
        <end position="699"/>
    </location>
</feature>
<dbReference type="SUPFAM" id="SSF52540">
    <property type="entry name" value="P-loop containing nucleoside triphosphate hydrolases"/>
    <property type="match status" value="2"/>
</dbReference>
<dbReference type="InterPro" id="IPR027417">
    <property type="entry name" value="P-loop_NTPase"/>
</dbReference>
<dbReference type="Proteomes" id="UP000799440">
    <property type="component" value="Unassembled WGS sequence"/>
</dbReference>
<feature type="transmembrane region" description="Helical" evidence="10">
    <location>
        <begin position="1203"/>
        <end position="1225"/>
    </location>
</feature>
<dbReference type="PROSITE" id="PS50893">
    <property type="entry name" value="ABC_TRANSPORTER_2"/>
    <property type="match status" value="2"/>
</dbReference>
<evidence type="ECO:0000313" key="13">
    <source>
        <dbReference type="Proteomes" id="UP000799440"/>
    </source>
</evidence>
<dbReference type="OrthoDB" id="8061355at2759"/>
<comment type="similarity">
    <text evidence="2">Belongs to the ABC transporter superfamily. ABCA family.</text>
</comment>
<feature type="transmembrane region" description="Helical" evidence="10">
    <location>
        <begin position="1158"/>
        <end position="1183"/>
    </location>
</feature>
<keyword evidence="13" id="KW-1185">Reference proteome</keyword>
<feature type="transmembrane region" description="Helical" evidence="10">
    <location>
        <begin position="31"/>
        <end position="53"/>
    </location>
</feature>
<keyword evidence="7" id="KW-0067">ATP-binding</keyword>
<evidence type="ECO:0000256" key="8">
    <source>
        <dbReference type="ARBA" id="ARBA00022989"/>
    </source>
</evidence>
<feature type="domain" description="ABC transporter" evidence="11">
    <location>
        <begin position="1267"/>
        <end position="1499"/>
    </location>
</feature>
<evidence type="ECO:0000256" key="5">
    <source>
        <dbReference type="ARBA" id="ARBA00022737"/>
    </source>
</evidence>
<feature type="transmembrane region" description="Helical" evidence="10">
    <location>
        <begin position="840"/>
        <end position="861"/>
    </location>
</feature>
<dbReference type="EMBL" id="MU006590">
    <property type="protein sequence ID" value="KAF2744246.1"/>
    <property type="molecule type" value="Genomic_DNA"/>
</dbReference>
<feature type="transmembrane region" description="Helical" evidence="10">
    <location>
        <begin position="285"/>
        <end position="306"/>
    </location>
</feature>
<feature type="transmembrane region" description="Helical" evidence="10">
    <location>
        <begin position="414"/>
        <end position="435"/>
    </location>
</feature>
<dbReference type="Pfam" id="PF00005">
    <property type="entry name" value="ABC_tran"/>
    <property type="match status" value="2"/>
</dbReference>
<dbReference type="Gene3D" id="3.40.50.300">
    <property type="entry name" value="P-loop containing nucleotide triphosphate hydrolases"/>
    <property type="match status" value="2"/>
</dbReference>
<dbReference type="GO" id="GO:0140359">
    <property type="term" value="F:ABC-type transporter activity"/>
    <property type="evidence" value="ECO:0007669"/>
    <property type="project" value="InterPro"/>
</dbReference>
<dbReference type="Pfam" id="PF12698">
    <property type="entry name" value="ABC2_membrane_3"/>
    <property type="match status" value="1"/>
</dbReference>
<keyword evidence="9 10" id="KW-0472">Membrane</keyword>
<evidence type="ECO:0000256" key="9">
    <source>
        <dbReference type="ARBA" id="ARBA00023136"/>
    </source>
</evidence>
<dbReference type="CDD" id="cd03263">
    <property type="entry name" value="ABC_subfamily_A"/>
    <property type="match status" value="2"/>
</dbReference>
<proteinExistence type="inferred from homology"/>
<evidence type="ECO:0000313" key="12">
    <source>
        <dbReference type="EMBL" id="KAF2744246.1"/>
    </source>
</evidence>
<dbReference type="InterPro" id="IPR017871">
    <property type="entry name" value="ABC_transporter-like_CS"/>
</dbReference>
<keyword evidence="6" id="KW-0547">Nucleotide-binding</keyword>
<evidence type="ECO:0000256" key="2">
    <source>
        <dbReference type="ARBA" id="ARBA00008869"/>
    </source>
</evidence>
<dbReference type="GO" id="GO:0005524">
    <property type="term" value="F:ATP binding"/>
    <property type="evidence" value="ECO:0007669"/>
    <property type="project" value="UniProtKB-KW"/>
</dbReference>
<reference evidence="12" key="1">
    <citation type="journal article" date="2020" name="Stud. Mycol.">
        <title>101 Dothideomycetes genomes: a test case for predicting lifestyles and emergence of pathogens.</title>
        <authorList>
            <person name="Haridas S."/>
            <person name="Albert R."/>
            <person name="Binder M."/>
            <person name="Bloem J."/>
            <person name="Labutti K."/>
            <person name="Salamov A."/>
            <person name="Andreopoulos B."/>
            <person name="Baker S."/>
            <person name="Barry K."/>
            <person name="Bills G."/>
            <person name="Bluhm B."/>
            <person name="Cannon C."/>
            <person name="Castanera R."/>
            <person name="Culley D."/>
            <person name="Daum C."/>
            <person name="Ezra D."/>
            <person name="Gonzalez J."/>
            <person name="Henrissat B."/>
            <person name="Kuo A."/>
            <person name="Liang C."/>
            <person name="Lipzen A."/>
            <person name="Lutzoni F."/>
            <person name="Magnuson J."/>
            <person name="Mondo S."/>
            <person name="Nolan M."/>
            <person name="Ohm R."/>
            <person name="Pangilinan J."/>
            <person name="Park H.-J."/>
            <person name="Ramirez L."/>
            <person name="Alfaro M."/>
            <person name="Sun H."/>
            <person name="Tritt A."/>
            <person name="Yoshinaga Y."/>
            <person name="Zwiers L.-H."/>
            <person name="Turgeon B."/>
            <person name="Goodwin S."/>
            <person name="Spatafora J."/>
            <person name="Crous P."/>
            <person name="Grigoriev I."/>
        </authorList>
    </citation>
    <scope>NUCLEOTIDE SEQUENCE</scope>
    <source>
        <strain evidence="12">CBS 119925</strain>
    </source>
</reference>
<dbReference type="GO" id="GO:0005319">
    <property type="term" value="F:lipid transporter activity"/>
    <property type="evidence" value="ECO:0007669"/>
    <property type="project" value="TreeGrafter"/>
</dbReference>
<feature type="transmembrane region" description="Helical" evidence="10">
    <location>
        <begin position="1119"/>
        <end position="1138"/>
    </location>
</feature>
<evidence type="ECO:0000256" key="4">
    <source>
        <dbReference type="ARBA" id="ARBA00022692"/>
    </source>
</evidence>
<keyword evidence="5" id="KW-0677">Repeat</keyword>
<gene>
    <name evidence="12" type="ORF">M011DRAFT_409055</name>
</gene>
<feature type="transmembrane region" description="Helical" evidence="10">
    <location>
        <begin position="1087"/>
        <end position="1107"/>
    </location>
</feature>
<dbReference type="InterPro" id="IPR003593">
    <property type="entry name" value="AAA+_ATPase"/>
</dbReference>
<dbReference type="InterPro" id="IPR013525">
    <property type="entry name" value="ABC2_TM"/>
</dbReference>
<accession>A0A6A6V304</accession>
<comment type="subcellular location">
    <subcellularLocation>
        <location evidence="1">Membrane</location>
        <topology evidence="1">Multi-pass membrane protein</topology>
    </subcellularLocation>
</comment>
<dbReference type="PANTHER" id="PTHR19229:SF36">
    <property type="entry name" value="ATP-BINDING CASSETTE SUB-FAMILY A MEMBER 2"/>
    <property type="match status" value="1"/>
</dbReference>
<keyword evidence="3" id="KW-0813">Transport</keyword>
<feature type="transmembrane region" description="Helical" evidence="10">
    <location>
        <begin position="1054"/>
        <end position="1081"/>
    </location>
</feature>
<evidence type="ECO:0000256" key="3">
    <source>
        <dbReference type="ARBA" id="ARBA00022448"/>
    </source>
</evidence>
<dbReference type="PANTHER" id="PTHR19229">
    <property type="entry name" value="ATP-BINDING CASSETTE TRANSPORTER SUBFAMILY A ABCA"/>
    <property type="match status" value="1"/>
</dbReference>
<sequence length="1630" mass="180404">MAGSLFLRQISTLAEKDLLLLLSRKRRTSTIIRAVSFPIFFAIYIAFIIRVYWPKEEYGIGTPANVRPLAEAISQAPGNRRTLALCNYGPRGGDIDRVIEEVTAVARGNDGQIIETLTNPEDLLTLCRSSLSGVTKCYAAAEFYSSPSEGGIWNYTIRVDGSLGVKINVHNNNNDVEIFPLPLQHAIDAAIANVGFETGAKPLPQNIKAYPYTSQTQKEWDDSIVTNIQNVSAKYIAVVWYIAFIGLSYQLVGTMATEREQGMAALLESMMPNRARWQPQAARLMGHWIAFTIVYLPSWVIMAILAKVGLFPKTNAGILVVFFLLTGMSLDSFSILGASIFRRAQLSGITVTVVAIVLGVAAQISAKSLTTGAVAVLGLLFTPMTFVFHMIWLAQHEHKKLTPNLVEGPPSSIWRVPALAFWMFFLVQVCLYPYLAALVERALFYTDTRGRTVTYDNAAQPVVLSRFTKHYRPNWFFRYLAPVFGIHKPTVEAVNDVSLAPVKGQIVLLVRANGCGKSTTLNAIAGLGDATAGSITVNGSGGIGICPQKNVLWDHLTVAQHAKIFTRIKSIDIGPSTNTELSQLLSDCGLSHKHGAFSYTLSGGQKRKLQLVMMLTGGSQVCCVDEISSGLDPLSRSKIWKILLAARGTRTIILTTHFLDEAEFLADDMVIMAKGSVKAEGSVSQLKTKLGDGYRFHFLQGAGYAATGDIDDLFLGITKETQFDQMIYTVPDSKLAIRIIKDLERRKIADYQVTGPTIEEVFMKLAGQEEALAHRHGGIRKTSQSSFEMALLSKDHVGKVTEEHSAASEQEALMTGRELGLLQQSMIFFRKRMTVLKRNYLPYTFAFLIPIVATALISILVKNKAHAGCNPTQRISESDFQTLEDNRDYNPLLLVGPTAALSSVDFSAFQSLLPEQFGDARSSPGALQQYFSMVNTLDEFNAYIRANYSKVSPGGLFLGDEPVFSFYSNIGFLGLYSAVFMQNTLDMLLTNTTIVTRFRSFSYPWPSDTTNQIQFVFYFGLIMACYPAFFALYPTRERILKIKELQYSNGARPFALWLAYLTFDWLNVLVASGIMTIILATAAPKNWWHIGYLFVVLFLYGMASLLFSYIISLVAKSQLSAFAIAAGIQAFMLLMYFTGIMNIQSNMEASKVDNAINIFNYVFITVTPSGALARTLFISMNLFSNICRGTPPRTPDYPGDISLYGTPILYLLAQSLIMFTVLMIVDHGWAATWFTKTTQLKDTETQHTREKEVMEEEQRVARATTGLRAQHLTRAFKSFGKPRTVAVEDLTFGVKKGEVFAMCGPNGAGKSTTIGMLRGIIRPSQQGAAIHIGPVDAIKDRRAARVRLGVCPQFDAVDQMTVLEHLEFYAGVRGVADRKRNAQQIVAAVGLEKFKNSMASKLSGGNKRKLSLGIALIGNPELVLLDEPSSGMDPLAKRIMWNTLTKFVPGRSVLLTTHSMEEADHLADRVGILATRMLDIGTTSHLRNKHGHGFHIQLICASAPHTSADEMDGVKQWIQAALPGAIMEGHPYHGQLRFNIPSKALPAPSSEAVTEHERMNTQKETSVGQLFVLLEENKERLGLEFYSVSPSTFDEVFLRVVEKHNIDEEDQPAPKPWPWWRKLIFALFLV</sequence>
<evidence type="ECO:0000256" key="10">
    <source>
        <dbReference type="SAM" id="Phobius"/>
    </source>
</evidence>
<protein>
    <submittedName>
        <fullName evidence="12">ABC transporter</fullName>
    </submittedName>
</protein>
<keyword evidence="8 10" id="KW-1133">Transmembrane helix</keyword>
<name>A0A6A6V304_9PLEO</name>
<dbReference type="PROSITE" id="PS00211">
    <property type="entry name" value="ABC_TRANSPORTER_1"/>
    <property type="match status" value="2"/>
</dbReference>
<evidence type="ECO:0000256" key="6">
    <source>
        <dbReference type="ARBA" id="ARBA00022741"/>
    </source>
</evidence>
<dbReference type="GO" id="GO:0016020">
    <property type="term" value="C:membrane"/>
    <property type="evidence" value="ECO:0007669"/>
    <property type="project" value="UniProtKB-SubCell"/>
</dbReference>
<organism evidence="12 13">
    <name type="scientific">Sporormia fimetaria CBS 119925</name>
    <dbReference type="NCBI Taxonomy" id="1340428"/>
    <lineage>
        <taxon>Eukaryota</taxon>
        <taxon>Fungi</taxon>
        <taxon>Dikarya</taxon>
        <taxon>Ascomycota</taxon>
        <taxon>Pezizomycotina</taxon>
        <taxon>Dothideomycetes</taxon>
        <taxon>Pleosporomycetidae</taxon>
        <taxon>Pleosporales</taxon>
        <taxon>Sporormiaceae</taxon>
        <taxon>Sporormia</taxon>
    </lineage>
</organism>
<evidence type="ECO:0000256" key="7">
    <source>
        <dbReference type="ARBA" id="ARBA00022840"/>
    </source>
</evidence>
<evidence type="ECO:0000259" key="11">
    <source>
        <dbReference type="PROSITE" id="PS50893"/>
    </source>
</evidence>
<feature type="transmembrane region" description="Helical" evidence="10">
    <location>
        <begin position="318"/>
        <end position="340"/>
    </location>
</feature>
<dbReference type="SMART" id="SM00382">
    <property type="entry name" value="AAA"/>
    <property type="match status" value="2"/>
</dbReference>
<feature type="transmembrane region" description="Helical" evidence="10">
    <location>
        <begin position="1015"/>
        <end position="1033"/>
    </location>
</feature>
<feature type="transmembrane region" description="Helical" evidence="10">
    <location>
        <begin position="346"/>
        <end position="366"/>
    </location>
</feature>
<dbReference type="GO" id="GO:0016887">
    <property type="term" value="F:ATP hydrolysis activity"/>
    <property type="evidence" value="ECO:0007669"/>
    <property type="project" value="InterPro"/>
</dbReference>
<feature type="transmembrane region" description="Helical" evidence="10">
    <location>
        <begin position="373"/>
        <end position="394"/>
    </location>
</feature>
<dbReference type="InterPro" id="IPR003439">
    <property type="entry name" value="ABC_transporter-like_ATP-bd"/>
</dbReference>
<dbReference type="FunFam" id="3.40.50.300:FF:001345">
    <property type="entry name" value="Related to ABC transporter"/>
    <property type="match status" value="1"/>
</dbReference>
<dbReference type="InterPro" id="IPR026082">
    <property type="entry name" value="ABCA"/>
</dbReference>
<keyword evidence="4 10" id="KW-0812">Transmembrane</keyword>